<dbReference type="InterPro" id="IPR001404">
    <property type="entry name" value="Hsp90_fam"/>
</dbReference>
<dbReference type="InterPro" id="IPR020568">
    <property type="entry name" value="Ribosomal_Su5_D2-typ_SF"/>
</dbReference>
<dbReference type="PRINTS" id="PR00775">
    <property type="entry name" value="HEATSHOCK90"/>
</dbReference>
<feature type="binding site" evidence="5">
    <location>
        <position position="75"/>
    </location>
    <ligand>
        <name>ATP</name>
        <dbReference type="ChEBI" id="CHEBI:30616"/>
    </ligand>
</feature>
<name>A0AAW9K6G8_CARML</name>
<dbReference type="Proteomes" id="UP001290462">
    <property type="component" value="Unassembled WGS sequence"/>
</dbReference>
<keyword evidence="3 5" id="KW-0067">ATP-binding</keyword>
<accession>A0AAW9K6G8</accession>
<dbReference type="SUPFAM" id="SSF54211">
    <property type="entry name" value="Ribosomal protein S5 domain 2-like"/>
    <property type="match status" value="1"/>
</dbReference>
<dbReference type="GO" id="GO:0051082">
    <property type="term" value="F:unfolded protein binding"/>
    <property type="evidence" value="ECO:0007669"/>
    <property type="project" value="InterPro"/>
</dbReference>
<evidence type="ECO:0000256" key="4">
    <source>
        <dbReference type="ARBA" id="ARBA00023186"/>
    </source>
</evidence>
<reference evidence="6" key="1">
    <citation type="submission" date="2023-08" db="EMBL/GenBank/DDBJ databases">
        <title>Genomic characterization of piscicolin 126 produced by Carnobacterium maltaromaticum CM22 strain isolated from salmon (Salmo salar).</title>
        <authorList>
            <person name="Gonzalez-Gragera E."/>
            <person name="Garcia-Lopez J.D."/>
            <person name="Teso-Perez C."/>
            <person name="Gimenez-Hernandez I."/>
            <person name="Peralta-Sanchez J.M."/>
            <person name="Valdivia E."/>
            <person name="Montalban-Lopez M."/>
            <person name="Martin-Platero A.M."/>
            <person name="Banos A."/>
            <person name="Martinez-Bueno M."/>
        </authorList>
    </citation>
    <scope>NUCLEOTIDE SEQUENCE</scope>
    <source>
        <strain evidence="6">CM22</strain>
    </source>
</reference>
<dbReference type="SUPFAM" id="SSF55874">
    <property type="entry name" value="ATPase domain of HSP90 chaperone/DNA topoisomerase II/histidine kinase"/>
    <property type="match status" value="1"/>
</dbReference>
<dbReference type="EMBL" id="JAVBVO010000003">
    <property type="protein sequence ID" value="MDZ5757918.1"/>
    <property type="molecule type" value="Genomic_DNA"/>
</dbReference>
<dbReference type="GO" id="GO:0140662">
    <property type="term" value="F:ATP-dependent protein folding chaperone"/>
    <property type="evidence" value="ECO:0007669"/>
    <property type="project" value="InterPro"/>
</dbReference>
<evidence type="ECO:0000256" key="1">
    <source>
        <dbReference type="ARBA" id="ARBA00008239"/>
    </source>
</evidence>
<evidence type="ECO:0000256" key="2">
    <source>
        <dbReference type="ARBA" id="ARBA00022741"/>
    </source>
</evidence>
<feature type="binding site" evidence="5">
    <location>
        <position position="33"/>
    </location>
    <ligand>
        <name>ATP</name>
        <dbReference type="ChEBI" id="CHEBI:30616"/>
    </ligand>
</feature>
<evidence type="ECO:0000256" key="5">
    <source>
        <dbReference type="PIRSR" id="PIRSR002583-1"/>
    </source>
</evidence>
<dbReference type="InterPro" id="IPR036890">
    <property type="entry name" value="HATPase_C_sf"/>
</dbReference>
<dbReference type="Pfam" id="PF00183">
    <property type="entry name" value="HSP90"/>
    <property type="match status" value="1"/>
</dbReference>
<dbReference type="Gene3D" id="3.30.230.80">
    <property type="match status" value="1"/>
</dbReference>
<dbReference type="GO" id="GO:0005524">
    <property type="term" value="F:ATP binding"/>
    <property type="evidence" value="ECO:0007669"/>
    <property type="project" value="UniProtKB-KW"/>
</dbReference>
<dbReference type="PIRSF" id="PIRSF002583">
    <property type="entry name" value="Hsp90"/>
    <property type="match status" value="1"/>
</dbReference>
<feature type="binding site" evidence="5">
    <location>
        <position position="163"/>
    </location>
    <ligand>
        <name>ATP</name>
        <dbReference type="ChEBI" id="CHEBI:30616"/>
    </ligand>
</feature>
<keyword evidence="4" id="KW-0143">Chaperone</keyword>
<keyword evidence="2 5" id="KW-0547">Nucleotide-binding</keyword>
<evidence type="ECO:0000256" key="3">
    <source>
        <dbReference type="ARBA" id="ARBA00022840"/>
    </source>
</evidence>
<dbReference type="GO" id="GO:0016887">
    <property type="term" value="F:ATP hydrolysis activity"/>
    <property type="evidence" value="ECO:0007669"/>
    <property type="project" value="InterPro"/>
</dbReference>
<dbReference type="RefSeq" id="WP_057000435.1">
    <property type="nucleotide sequence ID" value="NZ_BJOJ01000007.1"/>
</dbReference>
<gene>
    <name evidence="6" type="ORF">RAK27_04530</name>
</gene>
<proteinExistence type="inferred from homology"/>
<dbReference type="NCBIfam" id="NF010683">
    <property type="entry name" value="PRK14083.1"/>
    <property type="match status" value="1"/>
</dbReference>
<organism evidence="6 7">
    <name type="scientific">Carnobacterium maltaromaticum</name>
    <name type="common">Carnobacterium piscicola</name>
    <dbReference type="NCBI Taxonomy" id="2751"/>
    <lineage>
        <taxon>Bacteria</taxon>
        <taxon>Bacillati</taxon>
        <taxon>Bacillota</taxon>
        <taxon>Bacilli</taxon>
        <taxon>Lactobacillales</taxon>
        <taxon>Carnobacteriaceae</taxon>
        <taxon>Carnobacterium</taxon>
    </lineage>
</organism>
<sequence length="605" mass="69266">MNPEENRFKVNLGGMIEILSNHLYSQKDVYIRELLQNATDAIRGRKLISEDNFVGEIHVDLTIHRSGSSTLFFEDNGIGLTEDEIHQFLATIASSSKGEKNFEEKQDFIGRFGIGLLSCFIVADEIVMVTTSAKTRESFQWQGNADGTYEIKKLSQSLEEPGTKIYLTSKALKNHEEHTNFILEDLADALVKYGRCLEVPIFLTCDKGEKIVNQETMGLGKFDTLESLSRDQILKLGQKILQEDFQDYLLIETANGRTKGIAYIIPHTVRMNAKKRNTIYLNQMFVSDEIDSLLPSWAFFTRCILWTDELQPVASREDFYKNKRLKTVAKELGSSLKQGIEMLESSALEKLIAAHYLSFKSLASEDPDFLKMVYTFLPFRTLNGEEKFADILSQNETIYYALSVDDFRQIADLARNQGLIVINGGYSYDSQLLTEISQILEDFPFNKLKIIQPEDFQHTFQPLSFFESTHLQEKLKEINQQFEELNLLVIVKHFDPSSMPMVLLSNHLTQNQRELERTAEESNQLFGGILEDLMLEADQLPPAKLYLNYDNPLVKRIFEKKQPAGIKNIIEVLYIQALLLGHYPLKKKELNLLNSSLLGLLDQFI</sequence>
<protein>
    <submittedName>
        <fullName evidence="6">HSP90 family protein</fullName>
    </submittedName>
</protein>
<feature type="binding site" evidence="5">
    <location>
        <position position="37"/>
    </location>
    <ligand>
        <name>ATP</name>
        <dbReference type="ChEBI" id="CHEBI:30616"/>
    </ligand>
</feature>
<dbReference type="InterPro" id="IPR020575">
    <property type="entry name" value="Hsp90_N"/>
</dbReference>
<dbReference type="PANTHER" id="PTHR11528">
    <property type="entry name" value="HEAT SHOCK PROTEIN 90 FAMILY MEMBER"/>
    <property type="match status" value="1"/>
</dbReference>
<dbReference type="Pfam" id="PF13589">
    <property type="entry name" value="HATPase_c_3"/>
    <property type="match status" value="1"/>
</dbReference>
<dbReference type="AlphaFoldDB" id="A0AAW9K6G8"/>
<evidence type="ECO:0000313" key="6">
    <source>
        <dbReference type="EMBL" id="MDZ5757918.1"/>
    </source>
</evidence>
<comment type="similarity">
    <text evidence="1">Belongs to the heat shock protein 90 family.</text>
</comment>
<comment type="caution">
    <text evidence="6">The sequence shown here is derived from an EMBL/GenBank/DDBJ whole genome shotgun (WGS) entry which is preliminary data.</text>
</comment>
<evidence type="ECO:0000313" key="7">
    <source>
        <dbReference type="Proteomes" id="UP001290462"/>
    </source>
</evidence>
<dbReference type="Gene3D" id="3.30.565.10">
    <property type="entry name" value="Histidine kinase-like ATPase, C-terminal domain"/>
    <property type="match status" value="1"/>
</dbReference>